<keyword evidence="2" id="KW-1003">Cell membrane</keyword>
<evidence type="ECO:0000256" key="8">
    <source>
        <dbReference type="ARBA" id="ARBA00023136"/>
    </source>
</evidence>
<dbReference type="PANTHER" id="PTHR32089:SF74">
    <property type="entry name" value="METHYL-ACCEPTING CHEMOTAXIS PROTEIN AER"/>
    <property type="match status" value="1"/>
</dbReference>
<keyword evidence="7 12" id="KW-1133">Transmembrane helix</keyword>
<dbReference type="FunFam" id="1.10.287.950:FF:000001">
    <property type="entry name" value="Methyl-accepting chemotaxis sensory transducer"/>
    <property type="match status" value="1"/>
</dbReference>
<evidence type="ECO:0000256" key="10">
    <source>
        <dbReference type="ARBA" id="ARBA00029447"/>
    </source>
</evidence>
<feature type="transmembrane region" description="Helical" evidence="12">
    <location>
        <begin position="150"/>
        <end position="167"/>
    </location>
</feature>
<dbReference type="Gene3D" id="1.10.287.950">
    <property type="entry name" value="Methyl-accepting chemotaxis protein"/>
    <property type="match status" value="1"/>
</dbReference>
<evidence type="ECO:0000256" key="11">
    <source>
        <dbReference type="PROSITE-ProRule" id="PRU00284"/>
    </source>
</evidence>
<keyword evidence="8 12" id="KW-0472">Membrane</keyword>
<dbReference type="CDD" id="cd00130">
    <property type="entry name" value="PAS"/>
    <property type="match status" value="1"/>
</dbReference>
<dbReference type="EMBL" id="CP050313">
    <property type="protein sequence ID" value="QIR15000.1"/>
    <property type="molecule type" value="Genomic_DNA"/>
</dbReference>
<dbReference type="Proteomes" id="UP000502608">
    <property type="component" value="Chromosome"/>
</dbReference>
<dbReference type="Pfam" id="PF00015">
    <property type="entry name" value="MCPsignal"/>
    <property type="match status" value="1"/>
</dbReference>
<dbReference type="SUPFAM" id="SSF58104">
    <property type="entry name" value="Methyl-accepting chemotaxis protein (MCP) signaling domain"/>
    <property type="match status" value="1"/>
</dbReference>
<dbReference type="AlphaFoldDB" id="A0A6G9QKA9"/>
<proteinExistence type="inferred from homology"/>
<dbReference type="GO" id="GO:0005886">
    <property type="term" value="C:plasma membrane"/>
    <property type="evidence" value="ECO:0007669"/>
    <property type="project" value="UniProtKB-SubCell"/>
</dbReference>
<keyword evidence="3" id="KW-0488">Methylation</keyword>
<feature type="transmembrane region" description="Helical" evidence="12">
    <location>
        <begin position="173"/>
        <end position="190"/>
    </location>
</feature>
<comment type="similarity">
    <text evidence="10">Belongs to the methyl-accepting chemotaxis (MCP) protein family.</text>
</comment>
<keyword evidence="4" id="KW-0145">Chemotaxis</keyword>
<dbReference type="PANTHER" id="PTHR32089">
    <property type="entry name" value="METHYL-ACCEPTING CHEMOTAXIS PROTEIN MCPB"/>
    <property type="match status" value="1"/>
</dbReference>
<evidence type="ECO:0000313" key="16">
    <source>
        <dbReference type="Proteomes" id="UP000502608"/>
    </source>
</evidence>
<organism evidence="15 16">
    <name type="scientific">Shewanella aestuarii</name>
    <dbReference type="NCBI Taxonomy" id="1028752"/>
    <lineage>
        <taxon>Bacteria</taxon>
        <taxon>Pseudomonadati</taxon>
        <taxon>Pseudomonadota</taxon>
        <taxon>Gammaproteobacteria</taxon>
        <taxon>Alteromonadales</taxon>
        <taxon>Shewanellaceae</taxon>
        <taxon>Shewanella</taxon>
    </lineage>
</organism>
<feature type="domain" description="Methyl-accepting transducer" evidence="13">
    <location>
        <begin position="245"/>
        <end position="481"/>
    </location>
</feature>
<dbReference type="SMART" id="SM00283">
    <property type="entry name" value="MA"/>
    <property type="match status" value="1"/>
</dbReference>
<sequence length="517" mass="56620">MKVNNPVTKNEKKFPSNTKLISVTDTKGNIVDCNQAFVSVSGFDKSELIGQPHNIVRHPDMPPAAFEIMWSHLKAGKPWMGLVKNRCKNGDFYWVDAYVTPMTENGKVIGYESVRSCPKREDIARAEVIYSKINNGKSTSKSLRIASEHLFLLIILISSASLFIYDHQRLSETILFVGTIIFAAMVFFKTKSTINSLKKMLDTSFSHELAARTYTNSHGDLGLLEVSILSLNAHLGTILTRIENAAREVNISAERGNELTLKNCTEIQRQQEETFQVATAMNEMTTAIAEVSHHVSDTANNAETALSLVINGNKVAEVTRQSIQKLRDTVSSIRVSVSDVSSQTTCIAQAAQTIEQIADQTNLLALNAAIEAARAGEQGRGFAVVADEVRALAKRTQESTQEIYQIVHELIFKAQNAVEAASQGTTAADDGLGKVVESGEMLKGISEAVEKIAQMSTQMATAVEEQAHVAEDINRQIVNISDLANDSATSTKLTSDSITQLKNTADELQELVVRFKQ</sequence>
<evidence type="ECO:0000259" key="13">
    <source>
        <dbReference type="PROSITE" id="PS50111"/>
    </source>
</evidence>
<evidence type="ECO:0000256" key="3">
    <source>
        <dbReference type="ARBA" id="ARBA00022481"/>
    </source>
</evidence>
<dbReference type="PROSITE" id="PS50111">
    <property type="entry name" value="CHEMOTAXIS_TRANSDUC_2"/>
    <property type="match status" value="1"/>
</dbReference>
<protein>
    <submittedName>
        <fullName evidence="15">Methyl-accepting chemotaxis protein</fullName>
    </submittedName>
</protein>
<dbReference type="Gene3D" id="3.30.450.20">
    <property type="entry name" value="PAS domain"/>
    <property type="match status" value="1"/>
</dbReference>
<keyword evidence="5" id="KW-0997">Cell inner membrane</keyword>
<keyword evidence="9 11" id="KW-0807">Transducer</keyword>
<dbReference type="InterPro" id="IPR013655">
    <property type="entry name" value="PAS_fold_3"/>
</dbReference>
<dbReference type="CDD" id="cd11386">
    <property type="entry name" value="MCP_signal"/>
    <property type="match status" value="1"/>
</dbReference>
<evidence type="ECO:0000256" key="1">
    <source>
        <dbReference type="ARBA" id="ARBA00004429"/>
    </source>
</evidence>
<gene>
    <name evidence="15" type="ORF">HBH39_11335</name>
</gene>
<dbReference type="GO" id="GO:0007165">
    <property type="term" value="P:signal transduction"/>
    <property type="evidence" value="ECO:0007669"/>
    <property type="project" value="UniProtKB-KW"/>
</dbReference>
<evidence type="ECO:0000256" key="9">
    <source>
        <dbReference type="ARBA" id="ARBA00023224"/>
    </source>
</evidence>
<dbReference type="GO" id="GO:0052131">
    <property type="term" value="P:positive aerotaxis"/>
    <property type="evidence" value="ECO:0007669"/>
    <property type="project" value="UniProtKB-ARBA"/>
</dbReference>
<comment type="subcellular location">
    <subcellularLocation>
        <location evidence="1">Cell inner membrane</location>
        <topology evidence="1">Multi-pass membrane protein</topology>
    </subcellularLocation>
</comment>
<dbReference type="InterPro" id="IPR000014">
    <property type="entry name" value="PAS"/>
</dbReference>
<evidence type="ECO:0000256" key="7">
    <source>
        <dbReference type="ARBA" id="ARBA00022989"/>
    </source>
</evidence>
<evidence type="ECO:0000256" key="2">
    <source>
        <dbReference type="ARBA" id="ARBA00022475"/>
    </source>
</evidence>
<evidence type="ECO:0000313" key="15">
    <source>
        <dbReference type="EMBL" id="QIR15000.1"/>
    </source>
</evidence>
<dbReference type="RefSeq" id="WP_167678331.1">
    <property type="nucleotide sequence ID" value="NZ_CP050313.1"/>
</dbReference>
<evidence type="ECO:0000256" key="6">
    <source>
        <dbReference type="ARBA" id="ARBA00022692"/>
    </source>
</evidence>
<dbReference type="InterPro" id="IPR004089">
    <property type="entry name" value="MCPsignal_dom"/>
</dbReference>
<dbReference type="PROSITE" id="PS50112">
    <property type="entry name" value="PAS"/>
    <property type="match status" value="1"/>
</dbReference>
<dbReference type="KEGG" id="saes:HBH39_11335"/>
<accession>A0A6G9QKA9</accession>
<dbReference type="InterPro" id="IPR035965">
    <property type="entry name" value="PAS-like_dom_sf"/>
</dbReference>
<evidence type="ECO:0000259" key="14">
    <source>
        <dbReference type="PROSITE" id="PS50112"/>
    </source>
</evidence>
<keyword evidence="6 12" id="KW-0812">Transmembrane</keyword>
<feature type="domain" description="PAS" evidence="14">
    <location>
        <begin position="21"/>
        <end position="60"/>
    </location>
</feature>
<evidence type="ECO:0000256" key="5">
    <source>
        <dbReference type="ARBA" id="ARBA00022519"/>
    </source>
</evidence>
<reference evidence="15 16" key="1">
    <citation type="submission" date="2020-03" db="EMBL/GenBank/DDBJ databases">
        <title>Complete genome sequence of Shewanella sp.</title>
        <authorList>
            <person name="Kim Y.-S."/>
            <person name="Kim S.-J."/>
            <person name="Jung H.-K."/>
            <person name="Kim K.-H."/>
        </authorList>
    </citation>
    <scope>NUCLEOTIDE SEQUENCE [LARGE SCALE GENOMIC DNA]</scope>
    <source>
        <strain evidence="15 16">PN3F2</strain>
    </source>
</reference>
<evidence type="ECO:0000256" key="4">
    <source>
        <dbReference type="ARBA" id="ARBA00022500"/>
    </source>
</evidence>
<keyword evidence="16" id="KW-1185">Reference proteome</keyword>
<dbReference type="SUPFAM" id="SSF55785">
    <property type="entry name" value="PYP-like sensor domain (PAS domain)"/>
    <property type="match status" value="1"/>
</dbReference>
<name>A0A6G9QKA9_9GAMM</name>
<dbReference type="Pfam" id="PF08447">
    <property type="entry name" value="PAS_3"/>
    <property type="match status" value="1"/>
</dbReference>
<dbReference type="NCBIfam" id="TIGR00229">
    <property type="entry name" value="sensory_box"/>
    <property type="match status" value="1"/>
</dbReference>
<dbReference type="FunFam" id="3.30.450.20:FF:000046">
    <property type="entry name" value="Aerotaxis sensor receptor"/>
    <property type="match status" value="1"/>
</dbReference>
<evidence type="ECO:0000256" key="12">
    <source>
        <dbReference type="SAM" id="Phobius"/>
    </source>
</evidence>